<evidence type="ECO:0000256" key="1">
    <source>
        <dbReference type="ARBA" id="ARBA00022617"/>
    </source>
</evidence>
<evidence type="ECO:0000313" key="7">
    <source>
        <dbReference type="Proteomes" id="UP000053235"/>
    </source>
</evidence>
<accession>A0A0M7A3E7</accession>
<dbReference type="InterPro" id="IPR036909">
    <property type="entry name" value="Cyt_c-like_dom_sf"/>
</dbReference>
<evidence type="ECO:0000313" key="6">
    <source>
        <dbReference type="EMBL" id="CTQ69595.1"/>
    </source>
</evidence>
<reference evidence="7" key="1">
    <citation type="submission" date="2015-07" db="EMBL/GenBank/DDBJ databases">
        <authorList>
            <person name="Rodrigo-Torres Lidia"/>
            <person name="Arahal R.David."/>
        </authorList>
    </citation>
    <scope>NUCLEOTIDE SEQUENCE [LARGE SCALE GENOMIC DNA]</scope>
    <source>
        <strain evidence="7">CECT 5112</strain>
    </source>
</reference>
<organism evidence="6 7">
    <name type="scientific">Roseibium alexandrii</name>
    <dbReference type="NCBI Taxonomy" id="388408"/>
    <lineage>
        <taxon>Bacteria</taxon>
        <taxon>Pseudomonadati</taxon>
        <taxon>Pseudomonadota</taxon>
        <taxon>Alphaproteobacteria</taxon>
        <taxon>Hyphomicrobiales</taxon>
        <taxon>Stappiaceae</taxon>
        <taxon>Roseibium</taxon>
    </lineage>
</organism>
<proteinExistence type="predicted"/>
<dbReference type="PIRSF" id="PIRSF028099">
    <property type="entry name" value="DUF1111"/>
    <property type="match status" value="1"/>
</dbReference>
<dbReference type="GO" id="GO:0046872">
    <property type="term" value="F:metal ion binding"/>
    <property type="evidence" value="ECO:0007669"/>
    <property type="project" value="UniProtKB-KW"/>
</dbReference>
<dbReference type="PANTHER" id="PTHR30600">
    <property type="entry name" value="CYTOCHROME C PEROXIDASE-RELATED"/>
    <property type="match status" value="1"/>
</dbReference>
<dbReference type="GO" id="GO:0020037">
    <property type="term" value="F:heme binding"/>
    <property type="evidence" value="ECO:0007669"/>
    <property type="project" value="InterPro"/>
</dbReference>
<dbReference type="OrthoDB" id="9805202at2"/>
<protein>
    <submittedName>
        <fullName evidence="6">Putative thiol oxidoreductase</fullName>
    </submittedName>
</protein>
<keyword evidence="3 4" id="KW-0408">Iron</keyword>
<dbReference type="Proteomes" id="UP000053235">
    <property type="component" value="Unassembled WGS sequence"/>
</dbReference>
<dbReference type="Gene3D" id="1.10.760.10">
    <property type="entry name" value="Cytochrome c-like domain"/>
    <property type="match status" value="1"/>
</dbReference>
<dbReference type="SUPFAM" id="SSF46626">
    <property type="entry name" value="Cytochrome c"/>
    <property type="match status" value="1"/>
</dbReference>
<dbReference type="InterPro" id="IPR010538">
    <property type="entry name" value="DHOR"/>
</dbReference>
<dbReference type="GO" id="GO:0009055">
    <property type="term" value="F:electron transfer activity"/>
    <property type="evidence" value="ECO:0007669"/>
    <property type="project" value="InterPro"/>
</dbReference>
<keyword evidence="2 4" id="KW-0479">Metal-binding</keyword>
<name>A0A0M7A3E7_9HYPH</name>
<evidence type="ECO:0000256" key="3">
    <source>
        <dbReference type="ARBA" id="ARBA00023004"/>
    </source>
</evidence>
<dbReference type="InterPro" id="IPR051395">
    <property type="entry name" value="Cytochrome_c_Peroxidase/MauG"/>
</dbReference>
<evidence type="ECO:0000259" key="5">
    <source>
        <dbReference type="PROSITE" id="PS51007"/>
    </source>
</evidence>
<dbReference type="EMBL" id="CXWD01000007">
    <property type="protein sequence ID" value="CTQ69595.1"/>
    <property type="molecule type" value="Genomic_DNA"/>
</dbReference>
<keyword evidence="1 4" id="KW-0349">Heme</keyword>
<keyword evidence="7" id="KW-1185">Reference proteome</keyword>
<feature type="domain" description="Cytochrome c" evidence="5">
    <location>
        <begin position="426"/>
        <end position="558"/>
    </location>
</feature>
<dbReference type="Pfam" id="PF06537">
    <property type="entry name" value="DHOR"/>
    <property type="match status" value="1"/>
</dbReference>
<evidence type="ECO:0000256" key="2">
    <source>
        <dbReference type="ARBA" id="ARBA00022723"/>
    </source>
</evidence>
<dbReference type="STRING" id="388408.LAX5112_02176"/>
<gene>
    <name evidence="6" type="ORF">LAX5112_02176</name>
</gene>
<dbReference type="InterPro" id="IPR009056">
    <property type="entry name" value="Cyt_c-like_dom"/>
</dbReference>
<sequence>MRLRSKAPTAWTTRLLFLSKTFVAGGYAARHFLPAGIGALAGLNQDANLMIVPGRSAILGAVVICAGVIGHTALADGLLSYRNDLSEQDRVKVLKVLPLADDFSKAEAFEQMQGGAGTSRKRINRDAFSHATANLTFEQEQDFKVGNGLFKKLWASSPASTKASDGLGPLYNARSCQGCHLKDGRGRPPRPGDEAVSLFLRLSIPPQTDEDRVALEDKSLLRIPEPTYGGQFQAFAVPGLAGEGRFDIEHEEIVVPLNGGETAILKKPNYKIRDLGFGDMDPETMISPRVAPPMIGLGLLQAIHPGDIEALADPDDLNGDGISGKVSRVRDSRTGELTIGRFGWKGSNPNIRDQTAGAFSGDIGISSPDKPDNYGDCTQRQIECRSLPHGEQAQLGVSEAPDPVMELVTFYSENLAVPARRDVSDPEVLRGKELFYEVGCAKCHQPKFVTRRDAETKAHQFQLIWPYTDLLLHDMGDGLADDRPVGDATGREWRTPPLWGIGLTETVNNHTRFLHDGRARNLLEAVLWHGGEAEAARNQVVAMEPDDRTSLIRFLESL</sequence>
<dbReference type="AlphaFoldDB" id="A0A0M7A3E7"/>
<dbReference type="GO" id="GO:0004130">
    <property type="term" value="F:cytochrome-c peroxidase activity"/>
    <property type="evidence" value="ECO:0007669"/>
    <property type="project" value="TreeGrafter"/>
</dbReference>
<evidence type="ECO:0000256" key="4">
    <source>
        <dbReference type="PROSITE-ProRule" id="PRU00433"/>
    </source>
</evidence>
<dbReference type="PANTHER" id="PTHR30600:SF4">
    <property type="entry name" value="CYTOCHROME C DOMAIN-CONTAINING PROTEIN"/>
    <property type="match status" value="1"/>
</dbReference>
<dbReference type="PROSITE" id="PS51007">
    <property type="entry name" value="CYTC"/>
    <property type="match status" value="1"/>
</dbReference>